<keyword evidence="5" id="KW-1185">Reference proteome</keyword>
<dbReference type="RefSeq" id="WP_408180537.1">
    <property type="nucleotide sequence ID" value="NZ_JAQQEZ010000033.1"/>
</dbReference>
<sequence length="102" mass="10924">MAKRHAGHVELVAITGQQEPAVAYVARHQHARRVAVTQPRVRENAADRRAVAAGPVLSQGSTGSTGLGLAIVRTIMELHGGSVHAQSDGRSTRFVLLFPRVR</sequence>
<dbReference type="InterPro" id="IPR004358">
    <property type="entry name" value="Sig_transdc_His_kin-like_C"/>
</dbReference>
<comment type="catalytic activity">
    <reaction evidence="1">
        <text>ATP + protein L-histidine = ADP + protein N-phospho-L-histidine.</text>
        <dbReference type="EC" id="2.7.13.3"/>
    </reaction>
</comment>
<evidence type="ECO:0000256" key="1">
    <source>
        <dbReference type="ARBA" id="ARBA00000085"/>
    </source>
</evidence>
<evidence type="ECO:0000256" key="2">
    <source>
        <dbReference type="ARBA" id="ARBA00012438"/>
    </source>
</evidence>
<evidence type="ECO:0000313" key="5">
    <source>
        <dbReference type="Proteomes" id="UP001629230"/>
    </source>
</evidence>
<dbReference type="EC" id="2.7.13.3" evidence="2"/>
<feature type="domain" description="Histidine kinase/HSP90-like ATPase" evidence="3">
    <location>
        <begin position="59"/>
        <end position="100"/>
    </location>
</feature>
<gene>
    <name evidence="4" type="ORF">PQR57_33380</name>
</gene>
<protein>
    <recommendedName>
        <fullName evidence="2">histidine kinase</fullName>
        <ecNumber evidence="2">2.7.13.3</ecNumber>
    </recommendedName>
</protein>
<dbReference type="EMBL" id="JAQQEZ010000033">
    <property type="protein sequence ID" value="MFM0005874.1"/>
    <property type="molecule type" value="Genomic_DNA"/>
</dbReference>
<comment type="caution">
    <text evidence="4">The sequence shown here is derived from an EMBL/GenBank/DDBJ whole genome shotgun (WGS) entry which is preliminary data.</text>
</comment>
<keyword evidence="4" id="KW-0547">Nucleotide-binding</keyword>
<name>A0ABW9B2I6_9BURK</name>
<proteinExistence type="predicted"/>
<dbReference type="SUPFAM" id="SSF55874">
    <property type="entry name" value="ATPase domain of HSP90 chaperone/DNA topoisomerase II/histidine kinase"/>
    <property type="match status" value="1"/>
</dbReference>
<evidence type="ECO:0000259" key="3">
    <source>
        <dbReference type="Pfam" id="PF02518"/>
    </source>
</evidence>
<dbReference type="PRINTS" id="PR00344">
    <property type="entry name" value="BCTRLSENSOR"/>
</dbReference>
<dbReference type="GO" id="GO:0005524">
    <property type="term" value="F:ATP binding"/>
    <property type="evidence" value="ECO:0007669"/>
    <property type="project" value="UniProtKB-KW"/>
</dbReference>
<dbReference type="InterPro" id="IPR036890">
    <property type="entry name" value="HATPase_C_sf"/>
</dbReference>
<dbReference type="Gene3D" id="3.30.565.10">
    <property type="entry name" value="Histidine kinase-like ATPase, C-terminal domain"/>
    <property type="match status" value="1"/>
</dbReference>
<dbReference type="Proteomes" id="UP001629230">
    <property type="component" value="Unassembled WGS sequence"/>
</dbReference>
<organism evidence="4 5">
    <name type="scientific">Paraburkholderia dipogonis</name>
    <dbReference type="NCBI Taxonomy" id="1211383"/>
    <lineage>
        <taxon>Bacteria</taxon>
        <taxon>Pseudomonadati</taxon>
        <taxon>Pseudomonadota</taxon>
        <taxon>Betaproteobacteria</taxon>
        <taxon>Burkholderiales</taxon>
        <taxon>Burkholderiaceae</taxon>
        <taxon>Paraburkholderia</taxon>
    </lineage>
</organism>
<dbReference type="Pfam" id="PF02518">
    <property type="entry name" value="HATPase_c"/>
    <property type="match status" value="1"/>
</dbReference>
<dbReference type="CDD" id="cd00075">
    <property type="entry name" value="HATPase"/>
    <property type="match status" value="1"/>
</dbReference>
<evidence type="ECO:0000313" key="4">
    <source>
        <dbReference type="EMBL" id="MFM0005874.1"/>
    </source>
</evidence>
<reference evidence="4 5" key="1">
    <citation type="journal article" date="2024" name="Chem. Sci.">
        <title>Discovery of megapolipeptins by genome mining of a Burkholderiales bacteria collection.</title>
        <authorList>
            <person name="Paulo B.S."/>
            <person name="Recchia M.J.J."/>
            <person name="Lee S."/>
            <person name="Fergusson C.H."/>
            <person name="Romanowski S.B."/>
            <person name="Hernandez A."/>
            <person name="Krull N."/>
            <person name="Liu D.Y."/>
            <person name="Cavanagh H."/>
            <person name="Bos A."/>
            <person name="Gray C.A."/>
            <person name="Murphy B.T."/>
            <person name="Linington R.G."/>
            <person name="Eustaquio A.S."/>
        </authorList>
    </citation>
    <scope>NUCLEOTIDE SEQUENCE [LARGE SCALE GENOMIC DNA]</scope>
    <source>
        <strain evidence="4 5">RL17-350-BIC-A</strain>
    </source>
</reference>
<keyword evidence="4" id="KW-0067">ATP-binding</keyword>
<accession>A0ABW9B2I6</accession>
<dbReference type="InterPro" id="IPR003594">
    <property type="entry name" value="HATPase_dom"/>
</dbReference>